<protein>
    <recommendedName>
        <fullName evidence="3">NB-ARC domain-containing protein</fullName>
    </recommendedName>
</protein>
<evidence type="ECO:0008006" key="3">
    <source>
        <dbReference type="Google" id="ProtNLM"/>
    </source>
</evidence>
<dbReference type="PANTHER" id="PTHR46082">
    <property type="entry name" value="ATP/GTP-BINDING PROTEIN-RELATED"/>
    <property type="match status" value="1"/>
</dbReference>
<dbReference type="Gene3D" id="1.25.40.10">
    <property type="entry name" value="Tetratricopeptide repeat domain"/>
    <property type="match status" value="1"/>
</dbReference>
<dbReference type="Pfam" id="PF13424">
    <property type="entry name" value="TPR_12"/>
    <property type="match status" value="2"/>
</dbReference>
<dbReference type="InterPro" id="IPR053137">
    <property type="entry name" value="NLR-like"/>
</dbReference>
<reference evidence="1" key="1">
    <citation type="journal article" date="2023" name="Mol. Phylogenet. Evol.">
        <title>Genome-scale phylogeny and comparative genomics of the fungal order Sordariales.</title>
        <authorList>
            <person name="Hensen N."/>
            <person name="Bonometti L."/>
            <person name="Westerberg I."/>
            <person name="Brannstrom I.O."/>
            <person name="Guillou S."/>
            <person name="Cros-Aarteil S."/>
            <person name="Calhoun S."/>
            <person name="Haridas S."/>
            <person name="Kuo A."/>
            <person name="Mondo S."/>
            <person name="Pangilinan J."/>
            <person name="Riley R."/>
            <person name="LaButti K."/>
            <person name="Andreopoulos B."/>
            <person name="Lipzen A."/>
            <person name="Chen C."/>
            <person name="Yan M."/>
            <person name="Daum C."/>
            <person name="Ng V."/>
            <person name="Clum A."/>
            <person name="Steindorff A."/>
            <person name="Ohm R.A."/>
            <person name="Martin F."/>
            <person name="Silar P."/>
            <person name="Natvig D.O."/>
            <person name="Lalanne C."/>
            <person name="Gautier V."/>
            <person name="Ament-Velasquez S.L."/>
            <person name="Kruys A."/>
            <person name="Hutchinson M.I."/>
            <person name="Powell A.J."/>
            <person name="Barry K."/>
            <person name="Miller A.N."/>
            <person name="Grigoriev I.V."/>
            <person name="Debuchy R."/>
            <person name="Gladieux P."/>
            <person name="Hiltunen Thoren M."/>
            <person name="Johannesson H."/>
        </authorList>
    </citation>
    <scope>NUCLEOTIDE SEQUENCE</scope>
    <source>
        <strain evidence="1">CBS 955.72</strain>
    </source>
</reference>
<accession>A0AAJ0MHQ2</accession>
<dbReference type="Gene3D" id="3.40.50.300">
    <property type="entry name" value="P-loop containing nucleotide triphosphate hydrolases"/>
    <property type="match status" value="1"/>
</dbReference>
<name>A0AAJ0MHQ2_9PEZI</name>
<dbReference type="InterPro" id="IPR029058">
    <property type="entry name" value="AB_hydrolase_fold"/>
</dbReference>
<feature type="non-terminal residue" evidence="1">
    <location>
        <position position="967"/>
    </location>
</feature>
<dbReference type="InterPro" id="IPR027417">
    <property type="entry name" value="P-loop_NTPase"/>
</dbReference>
<dbReference type="SUPFAM" id="SSF48452">
    <property type="entry name" value="TPR-like"/>
    <property type="match status" value="1"/>
</dbReference>
<dbReference type="AlphaFoldDB" id="A0AAJ0MHQ2"/>
<dbReference type="PANTHER" id="PTHR46082:SF6">
    <property type="entry name" value="AAA+ ATPASE DOMAIN-CONTAINING PROTEIN-RELATED"/>
    <property type="match status" value="1"/>
</dbReference>
<dbReference type="SUPFAM" id="SSF52540">
    <property type="entry name" value="P-loop containing nucleoside triphosphate hydrolases"/>
    <property type="match status" value="1"/>
</dbReference>
<evidence type="ECO:0000313" key="2">
    <source>
        <dbReference type="Proteomes" id="UP001275084"/>
    </source>
</evidence>
<proteinExistence type="predicted"/>
<dbReference type="EMBL" id="JAUIQD010000002">
    <property type="protein sequence ID" value="KAK3359480.1"/>
    <property type="molecule type" value="Genomic_DNA"/>
</dbReference>
<sequence>MAKRQTTFRLRGVPLHWDAGDVRSFLEEHHRLAAPIVKSLAPEISALSSTNTVTFENPASLPSSTWYIPLPKQPGDQPTRDASFDNDFHGITTLFAPPPDDHKVDVIAISGLGGHAFGSFKQRGGDHMWLRDALPYDLIGEDTNRPMARVMIYGYESTVAQSRSIQNLEDLATSFHNSLLALANAPIIRPVILIAHSLGGLIIKQTLIALSKSKNEDDLRLVQAVYGIVFFGVPHDGMDTSSLIAMVGDGPNRPLVDSISRINSQILGIQQREFHTALGGEGDSEIVCFYETVESPTAQVTDGEWAMTGPAVTLVTKFSAIHCRPWENGPEHICAVARTHSDMVKFGPQDHEYDKARERLRGLARRALRVRRRIQSPNARFLVPYNYNPDFVGRSKILEDLKQQLGHGQRQGAITPRHRIALYGLGGVGKTQIVLAYVYWLQETSPEVSVFWVHASNAERFRGAYTLIAQECQVPGYDDPKTDVLLLVKGWLERKDCGNWLMVVDNADDTELFFGKQAESADITGYKGKLGRYLPECSHGTIIATTRNLQTGFKLTKGLRPIEVKKMDEDETDQLLRTRLDGINVTSSQSSALSSRLEHLPLALVQAAAFIQENKITVGEYLNLLDNSDRDLTNLLSEEFETVGRDSETPHAVTETWILSFEQIQQQNAFTGEVLSLISLFDRQAIPLNFLSHYNKQQHNGEPSGDIQLTKALGVLKAFSFVTEDKDHNLDMHRLVQLVTRKWIINKGTMQWFTRQALLAVSQAYPDGNFENRVVCGAYLPHVYAVLKPEDAGSKDERVARASLFHCVGGFFSYQGQWNDAEKFQLKAVKLRKPVLGGEHPSTLTSMSNLALTYWNQGRWKEAEMLGIQVVETRKKVLGGEHPSTLTSMGILALTYQNQGRWKEAEMLGIQVVETRKKVLGGEHPSTLTSMSNLASTYQNQGRWKEAEMLGIQVVETRKKVLGGEHP</sequence>
<dbReference type="SUPFAM" id="SSF53474">
    <property type="entry name" value="alpha/beta-Hydrolases"/>
    <property type="match status" value="1"/>
</dbReference>
<keyword evidence="2" id="KW-1185">Reference proteome</keyword>
<reference evidence="1" key="2">
    <citation type="submission" date="2023-06" db="EMBL/GenBank/DDBJ databases">
        <authorList>
            <consortium name="Lawrence Berkeley National Laboratory"/>
            <person name="Haridas S."/>
            <person name="Hensen N."/>
            <person name="Bonometti L."/>
            <person name="Westerberg I."/>
            <person name="Brannstrom I.O."/>
            <person name="Guillou S."/>
            <person name="Cros-Aarteil S."/>
            <person name="Calhoun S."/>
            <person name="Kuo A."/>
            <person name="Mondo S."/>
            <person name="Pangilinan J."/>
            <person name="Riley R."/>
            <person name="Labutti K."/>
            <person name="Andreopoulos B."/>
            <person name="Lipzen A."/>
            <person name="Chen C."/>
            <person name="Yanf M."/>
            <person name="Daum C."/>
            <person name="Ng V."/>
            <person name="Clum A."/>
            <person name="Steindorff A."/>
            <person name="Ohm R."/>
            <person name="Martin F."/>
            <person name="Silar P."/>
            <person name="Natvig D."/>
            <person name="Lalanne C."/>
            <person name="Gautier V."/>
            <person name="Ament-Velasquez S.L."/>
            <person name="Kruys A."/>
            <person name="Hutchinson M.I."/>
            <person name="Powell A.J."/>
            <person name="Barry K."/>
            <person name="Miller A.N."/>
            <person name="Grigoriev I.V."/>
            <person name="Debuchy R."/>
            <person name="Gladieux P."/>
            <person name="Thoren M.H."/>
            <person name="Johannesson H."/>
        </authorList>
    </citation>
    <scope>NUCLEOTIDE SEQUENCE</scope>
    <source>
        <strain evidence="1">CBS 955.72</strain>
    </source>
</reference>
<comment type="caution">
    <text evidence="1">The sequence shown here is derived from an EMBL/GenBank/DDBJ whole genome shotgun (WGS) entry which is preliminary data.</text>
</comment>
<dbReference type="InterPro" id="IPR011990">
    <property type="entry name" value="TPR-like_helical_dom_sf"/>
</dbReference>
<dbReference type="Gene3D" id="3.40.50.1820">
    <property type="entry name" value="alpha/beta hydrolase"/>
    <property type="match status" value="1"/>
</dbReference>
<evidence type="ECO:0000313" key="1">
    <source>
        <dbReference type="EMBL" id="KAK3359480.1"/>
    </source>
</evidence>
<organism evidence="1 2">
    <name type="scientific">Lasiosphaeria hispida</name>
    <dbReference type="NCBI Taxonomy" id="260671"/>
    <lineage>
        <taxon>Eukaryota</taxon>
        <taxon>Fungi</taxon>
        <taxon>Dikarya</taxon>
        <taxon>Ascomycota</taxon>
        <taxon>Pezizomycotina</taxon>
        <taxon>Sordariomycetes</taxon>
        <taxon>Sordariomycetidae</taxon>
        <taxon>Sordariales</taxon>
        <taxon>Lasiosphaeriaceae</taxon>
        <taxon>Lasiosphaeria</taxon>
    </lineage>
</organism>
<dbReference type="Proteomes" id="UP001275084">
    <property type="component" value="Unassembled WGS sequence"/>
</dbReference>
<gene>
    <name evidence="1" type="ORF">B0T25DRAFT_621010</name>
</gene>